<evidence type="ECO:0000313" key="7">
    <source>
        <dbReference type="EMBL" id="GAA2171163.1"/>
    </source>
</evidence>
<dbReference type="SUPFAM" id="SSF103473">
    <property type="entry name" value="MFS general substrate transporter"/>
    <property type="match status" value="1"/>
</dbReference>
<keyword evidence="3 5" id="KW-1133">Transmembrane helix</keyword>
<dbReference type="PROSITE" id="PS50850">
    <property type="entry name" value="MFS"/>
    <property type="match status" value="1"/>
</dbReference>
<feature type="transmembrane region" description="Helical" evidence="5">
    <location>
        <begin position="324"/>
        <end position="341"/>
    </location>
</feature>
<evidence type="ECO:0000259" key="6">
    <source>
        <dbReference type="PROSITE" id="PS50850"/>
    </source>
</evidence>
<feature type="transmembrane region" description="Helical" evidence="5">
    <location>
        <begin position="390"/>
        <end position="411"/>
    </location>
</feature>
<feature type="transmembrane region" description="Helical" evidence="5">
    <location>
        <begin position="293"/>
        <end position="312"/>
    </location>
</feature>
<feature type="transmembrane region" description="Helical" evidence="5">
    <location>
        <begin position="219"/>
        <end position="238"/>
    </location>
</feature>
<keyword evidence="8" id="KW-1185">Reference proteome</keyword>
<comment type="caution">
    <text evidence="7">The sequence shown here is derived from an EMBL/GenBank/DDBJ whole genome shotgun (WGS) entry which is preliminary data.</text>
</comment>
<dbReference type="InterPro" id="IPR020846">
    <property type="entry name" value="MFS_dom"/>
</dbReference>
<feature type="domain" description="Major facilitator superfamily (MFS) profile" evidence="6">
    <location>
        <begin position="5"/>
        <end position="451"/>
    </location>
</feature>
<proteinExistence type="predicted"/>
<feature type="transmembrane region" description="Helical" evidence="5">
    <location>
        <begin position="130"/>
        <end position="151"/>
    </location>
</feature>
<name>A0ABP5M9S9_9MICO</name>
<feature type="transmembrane region" description="Helical" evidence="5">
    <location>
        <begin position="347"/>
        <end position="369"/>
    </location>
</feature>
<evidence type="ECO:0000256" key="3">
    <source>
        <dbReference type="ARBA" id="ARBA00022989"/>
    </source>
</evidence>
<feature type="transmembrane region" description="Helical" evidence="5">
    <location>
        <begin position="191"/>
        <end position="213"/>
    </location>
</feature>
<dbReference type="EMBL" id="BAAAQT010000001">
    <property type="protein sequence ID" value="GAA2171163.1"/>
    <property type="molecule type" value="Genomic_DNA"/>
</dbReference>
<accession>A0ABP5M9S9</accession>
<organism evidence="7 8">
    <name type="scientific">Agrococcus versicolor</name>
    <dbReference type="NCBI Taxonomy" id="501482"/>
    <lineage>
        <taxon>Bacteria</taxon>
        <taxon>Bacillati</taxon>
        <taxon>Actinomycetota</taxon>
        <taxon>Actinomycetes</taxon>
        <taxon>Micrococcales</taxon>
        <taxon>Microbacteriaceae</taxon>
        <taxon>Agrococcus</taxon>
    </lineage>
</organism>
<gene>
    <name evidence="7" type="ORF">GCM10009846_04050</name>
</gene>
<feature type="transmembrane region" description="Helical" evidence="5">
    <location>
        <begin position="40"/>
        <end position="59"/>
    </location>
</feature>
<dbReference type="PANTHER" id="PTHR42718:SF49">
    <property type="entry name" value="EXPORT PROTEIN"/>
    <property type="match status" value="1"/>
</dbReference>
<dbReference type="InterPro" id="IPR011701">
    <property type="entry name" value="MFS"/>
</dbReference>
<feature type="transmembrane region" description="Helical" evidence="5">
    <location>
        <begin position="71"/>
        <end position="90"/>
    </location>
</feature>
<reference evidence="8" key="1">
    <citation type="journal article" date="2019" name="Int. J. Syst. Evol. Microbiol.">
        <title>The Global Catalogue of Microorganisms (GCM) 10K type strain sequencing project: providing services to taxonomists for standard genome sequencing and annotation.</title>
        <authorList>
            <consortium name="The Broad Institute Genomics Platform"/>
            <consortium name="The Broad Institute Genome Sequencing Center for Infectious Disease"/>
            <person name="Wu L."/>
            <person name="Ma J."/>
        </authorList>
    </citation>
    <scope>NUCLEOTIDE SEQUENCE [LARGE SCALE GENOMIC DNA]</scope>
    <source>
        <strain evidence="8">JCM 16026</strain>
    </source>
</reference>
<feature type="transmembrane region" description="Helical" evidence="5">
    <location>
        <begin position="157"/>
        <end position="179"/>
    </location>
</feature>
<evidence type="ECO:0000256" key="4">
    <source>
        <dbReference type="ARBA" id="ARBA00023136"/>
    </source>
</evidence>
<comment type="subcellular location">
    <subcellularLocation>
        <location evidence="1">Cell membrane</location>
        <topology evidence="1">Multi-pass membrane protein</topology>
    </subcellularLocation>
</comment>
<sequence>MRQSALLWVSLGTVTTLAIYVVPLATILATSQDLDADAGAQAWILSAMSIGLAAALLAAGALGDAHGTRRVYAAGLVTLGAGAAACAAAQEGIVLVVGRIVQGVGGAAVLACGLAILAQAYPGAARTRAMAWWGASVSIGIAAGALLTAFVDVDGGWRISHVVTGVLALALVVPSMRSFPDPRSARSGARIGLPGVALLVVAMAGIVATMTQARERVDATAVALGAISLAALVGLVLVERRSGSPLVGPELMRSPRFLAATVGSFAVGIGITGMASFAPVMAQAALGADLRGAAVPVLAWTGVSIVAALVLGRLPWSLGGSMPIGVLLVGVAAAQALAIGVDGGSSLWRLTLPFAIAGLATGALNGLLGREAVASVPADRAATGSGASSTARYLGAAIGITLFVTIATHVGDDVGEGWAVASAVSASLTAGGGALVLILGWIGTRTAVPSR</sequence>
<evidence type="ECO:0000256" key="1">
    <source>
        <dbReference type="ARBA" id="ARBA00004651"/>
    </source>
</evidence>
<evidence type="ECO:0000313" key="8">
    <source>
        <dbReference type="Proteomes" id="UP001501599"/>
    </source>
</evidence>
<dbReference type="InterPro" id="IPR036259">
    <property type="entry name" value="MFS_trans_sf"/>
</dbReference>
<evidence type="ECO:0000256" key="5">
    <source>
        <dbReference type="SAM" id="Phobius"/>
    </source>
</evidence>
<dbReference type="Pfam" id="PF07690">
    <property type="entry name" value="MFS_1"/>
    <property type="match status" value="1"/>
</dbReference>
<feature type="transmembrane region" description="Helical" evidence="5">
    <location>
        <begin position="7"/>
        <end position="28"/>
    </location>
</feature>
<protein>
    <submittedName>
        <fullName evidence="7">MFS transporter</fullName>
    </submittedName>
</protein>
<keyword evidence="4 5" id="KW-0472">Membrane</keyword>
<feature type="transmembrane region" description="Helical" evidence="5">
    <location>
        <begin position="96"/>
        <end position="118"/>
    </location>
</feature>
<dbReference type="PANTHER" id="PTHR42718">
    <property type="entry name" value="MAJOR FACILITATOR SUPERFAMILY MULTIDRUG TRANSPORTER MFSC"/>
    <property type="match status" value="1"/>
</dbReference>
<dbReference type="Proteomes" id="UP001501599">
    <property type="component" value="Unassembled WGS sequence"/>
</dbReference>
<feature type="transmembrane region" description="Helical" evidence="5">
    <location>
        <begin position="258"/>
        <end position="281"/>
    </location>
</feature>
<evidence type="ECO:0000256" key="2">
    <source>
        <dbReference type="ARBA" id="ARBA00022692"/>
    </source>
</evidence>
<feature type="transmembrane region" description="Helical" evidence="5">
    <location>
        <begin position="417"/>
        <end position="442"/>
    </location>
</feature>
<dbReference type="Gene3D" id="1.20.1250.20">
    <property type="entry name" value="MFS general substrate transporter like domains"/>
    <property type="match status" value="1"/>
</dbReference>
<keyword evidence="2 5" id="KW-0812">Transmembrane</keyword>